<dbReference type="GO" id="GO:0005829">
    <property type="term" value="C:cytosol"/>
    <property type="evidence" value="ECO:0007669"/>
    <property type="project" value="TreeGrafter"/>
</dbReference>
<geneLocation type="plasmid" evidence="8">
    <name>unnamed</name>
</geneLocation>
<dbReference type="Pfam" id="PF00072">
    <property type="entry name" value="Response_reg"/>
    <property type="match status" value="1"/>
</dbReference>
<dbReference type="PANTHER" id="PTHR48111">
    <property type="entry name" value="REGULATOR OF RPOS"/>
    <property type="match status" value="1"/>
</dbReference>
<dbReference type="GeneID" id="25146671"/>
<keyword evidence="3" id="KW-0805">Transcription regulation</keyword>
<evidence type="ECO:0000256" key="5">
    <source>
        <dbReference type="ARBA" id="ARBA00023163"/>
    </source>
</evidence>
<keyword evidence="5" id="KW-0804">Transcription</keyword>
<dbReference type="SUPFAM" id="SSF52172">
    <property type="entry name" value="CheY-like"/>
    <property type="match status" value="1"/>
</dbReference>
<dbReference type="Gene3D" id="3.40.50.2300">
    <property type="match status" value="1"/>
</dbReference>
<evidence type="ECO:0000256" key="1">
    <source>
        <dbReference type="ARBA" id="ARBA00022553"/>
    </source>
</evidence>
<dbReference type="InterPro" id="IPR013971">
    <property type="entry name" value="HalX_domain"/>
</dbReference>
<dbReference type="PATRIC" id="fig|797299.3.peg.2995"/>
<accession>W0JVF4</accession>
<gene>
    <name evidence="8" type="ORF">HALLA_02410</name>
</gene>
<evidence type="ECO:0000256" key="3">
    <source>
        <dbReference type="ARBA" id="ARBA00023015"/>
    </source>
</evidence>
<dbReference type="OrthoDB" id="86314at2157"/>
<keyword evidence="1 6" id="KW-0597">Phosphoprotein</keyword>
<reference evidence="8 9" key="1">
    <citation type="submission" date="2014-01" db="EMBL/GenBank/DDBJ databases">
        <authorList>
            <consortium name="DOE Joint Genome Institute"/>
            <person name="Anderson I."/>
            <person name="Huntemann M."/>
            <person name="Han J."/>
            <person name="Chen A."/>
            <person name="Kyrpides N."/>
            <person name="Mavromatis K."/>
            <person name="Markowitz V."/>
            <person name="Palaniappan K."/>
            <person name="Ivanova N."/>
            <person name="Schaumberg A."/>
            <person name="Pati A."/>
            <person name="Liolios K."/>
            <person name="Nordberg H.P."/>
            <person name="Cantor M.N."/>
            <person name="Hua S.X."/>
            <person name="Woyke T."/>
        </authorList>
    </citation>
    <scope>NUCLEOTIDE SEQUENCE [LARGE SCALE GENOMIC DNA]</scope>
    <source>
        <strain evidence="8 9">XH-48</strain>
        <plasmid evidence="9">1</plasmid>
    </source>
</reference>
<keyword evidence="9" id="KW-1185">Reference proteome</keyword>
<keyword evidence="2" id="KW-0902">Two-component regulatory system</keyword>
<dbReference type="GO" id="GO:0006355">
    <property type="term" value="P:regulation of DNA-templated transcription"/>
    <property type="evidence" value="ECO:0007669"/>
    <property type="project" value="TreeGrafter"/>
</dbReference>
<keyword evidence="8" id="KW-0614">Plasmid</keyword>
<evidence type="ECO:0000256" key="4">
    <source>
        <dbReference type="ARBA" id="ARBA00023125"/>
    </source>
</evidence>
<dbReference type="RefSeq" id="WP_049954187.1">
    <property type="nucleotide sequence ID" value="NZ_CP007056.1"/>
</dbReference>
<keyword evidence="4" id="KW-0238">DNA-binding</keyword>
<dbReference type="InterPro" id="IPR039420">
    <property type="entry name" value="WalR-like"/>
</dbReference>
<dbReference type="HOGENOM" id="CLU_114810_0_0_2"/>
<proteinExistence type="predicted"/>
<dbReference type="InterPro" id="IPR011006">
    <property type="entry name" value="CheY-like_superfamily"/>
</dbReference>
<sequence length="188" mass="21184">MESTPTVLIVEDEQMLGDLFATWLEPEYNVRVENDGEQALEHLDGEIDMALLDRRMPGLSGDEVLDVIRERGFEFPVAMVTAVQPDFDIVEMGFDDYLVKPVDQDALLSLVGTLISLPSYEDAIQQYFQLASKKAALEASKSDSELESSDEYSQLLEQYAQAKRQADQKIETIADDIDFSELDDEFDS</sequence>
<feature type="modified residue" description="4-aspartylphosphate" evidence="6">
    <location>
        <position position="53"/>
    </location>
</feature>
<dbReference type="GO" id="GO:0000976">
    <property type="term" value="F:transcription cis-regulatory region binding"/>
    <property type="evidence" value="ECO:0007669"/>
    <property type="project" value="TreeGrafter"/>
</dbReference>
<dbReference type="GO" id="GO:0032993">
    <property type="term" value="C:protein-DNA complex"/>
    <property type="evidence" value="ECO:0007669"/>
    <property type="project" value="TreeGrafter"/>
</dbReference>
<dbReference type="eggNOG" id="arCOG02599">
    <property type="taxonomic scope" value="Archaea"/>
</dbReference>
<dbReference type="EMBL" id="CP007056">
    <property type="protein sequence ID" value="AHG01250.1"/>
    <property type="molecule type" value="Genomic_DNA"/>
</dbReference>
<evidence type="ECO:0000256" key="6">
    <source>
        <dbReference type="PROSITE-ProRule" id="PRU00169"/>
    </source>
</evidence>
<protein>
    <recommendedName>
        <fullName evidence="7">Response regulatory domain-containing protein</fullName>
    </recommendedName>
</protein>
<dbReference type="InterPro" id="IPR001789">
    <property type="entry name" value="Sig_transdc_resp-reg_receiver"/>
</dbReference>
<dbReference type="Proteomes" id="UP000019024">
    <property type="component" value="Plasmid unnamed"/>
</dbReference>
<dbReference type="KEGG" id="hlr:HALLA_02410"/>
<dbReference type="CDD" id="cd17574">
    <property type="entry name" value="REC_OmpR"/>
    <property type="match status" value="1"/>
</dbReference>
<dbReference type="PROSITE" id="PS50110">
    <property type="entry name" value="RESPONSE_REGULATORY"/>
    <property type="match status" value="1"/>
</dbReference>
<evidence type="ECO:0000259" key="7">
    <source>
        <dbReference type="PROSITE" id="PS50110"/>
    </source>
</evidence>
<evidence type="ECO:0000256" key="2">
    <source>
        <dbReference type="ARBA" id="ARBA00023012"/>
    </source>
</evidence>
<dbReference type="PANTHER" id="PTHR48111:SF1">
    <property type="entry name" value="TWO-COMPONENT RESPONSE REGULATOR ORR33"/>
    <property type="match status" value="1"/>
</dbReference>
<feature type="domain" description="Response regulatory" evidence="7">
    <location>
        <begin position="6"/>
        <end position="115"/>
    </location>
</feature>
<dbReference type="AlphaFoldDB" id="W0JVF4"/>
<dbReference type="Pfam" id="PF08663">
    <property type="entry name" value="HalX"/>
    <property type="match status" value="1"/>
</dbReference>
<dbReference type="GO" id="GO:0000156">
    <property type="term" value="F:phosphorelay response regulator activity"/>
    <property type="evidence" value="ECO:0007669"/>
    <property type="project" value="TreeGrafter"/>
</dbReference>
<dbReference type="SMART" id="SM00448">
    <property type="entry name" value="REC"/>
    <property type="match status" value="1"/>
</dbReference>
<evidence type="ECO:0000313" key="9">
    <source>
        <dbReference type="Proteomes" id="UP000019024"/>
    </source>
</evidence>
<organism evidence="8 9">
    <name type="scientific">Halostagnicola larsenii XH-48</name>
    <dbReference type="NCBI Taxonomy" id="797299"/>
    <lineage>
        <taxon>Archaea</taxon>
        <taxon>Methanobacteriati</taxon>
        <taxon>Methanobacteriota</taxon>
        <taxon>Stenosarchaea group</taxon>
        <taxon>Halobacteria</taxon>
        <taxon>Halobacteriales</taxon>
        <taxon>Natrialbaceae</taxon>
        <taxon>Halostagnicola</taxon>
    </lineage>
</organism>
<evidence type="ECO:0000313" key="8">
    <source>
        <dbReference type="EMBL" id="AHG01250.1"/>
    </source>
</evidence>
<name>W0JVF4_9EURY</name>